<dbReference type="Pfam" id="PF00127">
    <property type="entry name" value="Copper-bind"/>
    <property type="match status" value="1"/>
</dbReference>
<evidence type="ECO:0000256" key="6">
    <source>
        <dbReference type="SAM" id="SignalP"/>
    </source>
</evidence>
<comment type="caution">
    <text evidence="8">The sequence shown here is derived from an EMBL/GenBank/DDBJ whole genome shotgun (WGS) entry which is preliminary data.</text>
</comment>
<feature type="signal peptide" evidence="6">
    <location>
        <begin position="1"/>
        <end position="25"/>
    </location>
</feature>
<protein>
    <recommendedName>
        <fullName evidence="7">Blue (type 1) copper domain-containing protein</fullName>
    </recommendedName>
</protein>
<feature type="domain" description="Blue (type 1) copper" evidence="7">
    <location>
        <begin position="66"/>
        <end position="169"/>
    </location>
</feature>
<keyword evidence="6" id="KW-0732">Signal</keyword>
<dbReference type="Proteomes" id="UP000214603">
    <property type="component" value="Unassembled WGS sequence"/>
</dbReference>
<accession>A0A225MWB7</accession>
<evidence type="ECO:0000313" key="9">
    <source>
        <dbReference type="Proteomes" id="UP000214603"/>
    </source>
</evidence>
<evidence type="ECO:0000313" key="8">
    <source>
        <dbReference type="EMBL" id="OWT65558.1"/>
    </source>
</evidence>
<proteinExistence type="predicted"/>
<keyword evidence="3" id="KW-0574">Periplasm</keyword>
<dbReference type="Gene3D" id="2.60.40.420">
    <property type="entry name" value="Cupredoxins - blue copper proteins"/>
    <property type="match status" value="1"/>
</dbReference>
<feature type="chain" id="PRO_5013347737" description="Blue (type 1) copper domain-containing protein" evidence="6">
    <location>
        <begin position="26"/>
        <end position="170"/>
    </location>
</feature>
<keyword evidence="2" id="KW-0479">Metal-binding</keyword>
<dbReference type="RefSeq" id="WP_088601708.1">
    <property type="nucleotide sequence ID" value="NZ_NJIH01000002.1"/>
</dbReference>
<gene>
    <name evidence="8" type="ORF">CEY11_02090</name>
</gene>
<evidence type="ECO:0000256" key="1">
    <source>
        <dbReference type="ARBA" id="ARBA00004418"/>
    </source>
</evidence>
<evidence type="ECO:0000256" key="3">
    <source>
        <dbReference type="ARBA" id="ARBA00022764"/>
    </source>
</evidence>
<dbReference type="AlphaFoldDB" id="A0A225MWB7"/>
<organism evidence="8 9">
    <name type="scientific">Candidimonas nitroreducens</name>
    <dbReference type="NCBI Taxonomy" id="683354"/>
    <lineage>
        <taxon>Bacteria</taxon>
        <taxon>Pseudomonadati</taxon>
        <taxon>Pseudomonadota</taxon>
        <taxon>Betaproteobacteria</taxon>
        <taxon>Burkholderiales</taxon>
        <taxon>Alcaligenaceae</taxon>
        <taxon>Candidimonas</taxon>
    </lineage>
</organism>
<reference evidence="9" key="1">
    <citation type="submission" date="2017-06" db="EMBL/GenBank/DDBJ databases">
        <title>Herbaspirillum phytohormonus sp. nov., isolated from the root nodule of Robinia pseudoacacia in lead-zinc mine.</title>
        <authorList>
            <person name="Fan M."/>
            <person name="Lin Y."/>
        </authorList>
    </citation>
    <scope>NUCLEOTIDE SEQUENCE [LARGE SCALE GENOMIC DNA]</scope>
    <source>
        <strain evidence="9">SC-089</strain>
    </source>
</reference>
<dbReference type="GO" id="GO:0005507">
    <property type="term" value="F:copper ion binding"/>
    <property type="evidence" value="ECO:0007669"/>
    <property type="project" value="InterPro"/>
</dbReference>
<keyword evidence="9" id="KW-1185">Reference proteome</keyword>
<dbReference type="SUPFAM" id="SSF49503">
    <property type="entry name" value="Cupredoxins"/>
    <property type="match status" value="1"/>
</dbReference>
<evidence type="ECO:0000256" key="4">
    <source>
        <dbReference type="ARBA" id="ARBA00023008"/>
    </source>
</evidence>
<dbReference type="InterPro" id="IPR000923">
    <property type="entry name" value="BlueCu_1"/>
</dbReference>
<dbReference type="EMBL" id="NJIH01000002">
    <property type="protein sequence ID" value="OWT65558.1"/>
    <property type="molecule type" value="Genomic_DNA"/>
</dbReference>
<dbReference type="InterPro" id="IPR008972">
    <property type="entry name" value="Cupredoxin"/>
</dbReference>
<comment type="subcellular location">
    <subcellularLocation>
        <location evidence="1">Periplasm</location>
    </subcellularLocation>
</comment>
<dbReference type="OrthoDB" id="9816061at2"/>
<dbReference type="PANTHER" id="PTHR38439">
    <property type="entry name" value="AURACYANIN-B"/>
    <property type="match status" value="1"/>
</dbReference>
<dbReference type="PANTHER" id="PTHR38439:SF3">
    <property type="entry name" value="COPPER-RESISTANT CUPROPROTEIN COPI"/>
    <property type="match status" value="1"/>
</dbReference>
<dbReference type="CDD" id="cd04211">
    <property type="entry name" value="Cupredoxin_like_2"/>
    <property type="match status" value="1"/>
</dbReference>
<evidence type="ECO:0000256" key="2">
    <source>
        <dbReference type="ARBA" id="ARBA00022723"/>
    </source>
</evidence>
<dbReference type="InterPro" id="IPR050845">
    <property type="entry name" value="Cu-binding_ET"/>
</dbReference>
<keyword evidence="4" id="KW-0186">Copper</keyword>
<dbReference type="GO" id="GO:0042597">
    <property type="term" value="C:periplasmic space"/>
    <property type="evidence" value="ECO:0007669"/>
    <property type="project" value="UniProtKB-SubCell"/>
</dbReference>
<evidence type="ECO:0000256" key="5">
    <source>
        <dbReference type="SAM" id="MobiDB-lite"/>
    </source>
</evidence>
<name>A0A225MWB7_9BURK</name>
<evidence type="ECO:0000259" key="7">
    <source>
        <dbReference type="Pfam" id="PF00127"/>
    </source>
</evidence>
<dbReference type="GO" id="GO:0009055">
    <property type="term" value="F:electron transfer activity"/>
    <property type="evidence" value="ECO:0007669"/>
    <property type="project" value="InterPro"/>
</dbReference>
<sequence>MLKKTLSILTLSVLPALALASGNHAGGHATPAHGMPGHDMSTMSNAPSPVGQPGDPAKVTRTIEVTMDDSMRFTPSEIQVKAGETVRLFIKNKGNIPHEMVIGSIADLKTHAAEMRKMPGMKHAEPNMITLAPGKMGGLVWKFDQAGTVDFACLVPGHMEAGMVGKVKVS</sequence>
<feature type="region of interest" description="Disordered" evidence="5">
    <location>
        <begin position="26"/>
        <end position="57"/>
    </location>
</feature>